<name>A0A2X4WW10_LEDLE</name>
<evidence type="ECO:0000313" key="1">
    <source>
        <dbReference type="EMBL" id="SQI62672.1"/>
    </source>
</evidence>
<dbReference type="EMBL" id="LS483476">
    <property type="protein sequence ID" value="SQI62672.1"/>
    <property type="molecule type" value="Genomic_DNA"/>
</dbReference>
<reference evidence="1 2" key="1">
    <citation type="submission" date="2018-06" db="EMBL/GenBank/DDBJ databases">
        <authorList>
            <consortium name="Pathogen Informatics"/>
            <person name="Doyle S."/>
        </authorList>
    </citation>
    <scope>NUCLEOTIDE SEQUENCE [LARGE SCALE GENOMIC DNA]</scope>
    <source>
        <strain evidence="1 2">NCTC4824</strain>
    </source>
</reference>
<gene>
    <name evidence="1" type="ORF">NCTC4824_03724</name>
</gene>
<organism evidence="1 2">
    <name type="scientific">Lederbergia lenta</name>
    <name type="common">Bacillus lentus</name>
    <dbReference type="NCBI Taxonomy" id="1467"/>
    <lineage>
        <taxon>Bacteria</taxon>
        <taxon>Bacillati</taxon>
        <taxon>Bacillota</taxon>
        <taxon>Bacilli</taxon>
        <taxon>Bacillales</taxon>
        <taxon>Bacillaceae</taxon>
        <taxon>Lederbergia</taxon>
    </lineage>
</organism>
<dbReference type="RefSeq" id="WP_231955855.1">
    <property type="nucleotide sequence ID" value="NZ_CBCSGM010000003.1"/>
</dbReference>
<protein>
    <submittedName>
        <fullName evidence="1">Uncharacterized protein</fullName>
    </submittedName>
</protein>
<dbReference type="Proteomes" id="UP000249134">
    <property type="component" value="Chromosome 1"/>
</dbReference>
<dbReference type="KEGG" id="blen:NCTC4824_03724"/>
<dbReference type="STRING" id="1348624.GCA_001591545_03208"/>
<dbReference type="AlphaFoldDB" id="A0A2X4WW10"/>
<keyword evidence="2" id="KW-1185">Reference proteome</keyword>
<accession>A0A2X4WW10</accession>
<sequence length="49" mass="5626">MTDNGTTRKIHSLIDKIYHPTNLLTAWEKVKENKGSGESTILVLMILKW</sequence>
<evidence type="ECO:0000313" key="2">
    <source>
        <dbReference type="Proteomes" id="UP000249134"/>
    </source>
</evidence>
<proteinExistence type="predicted"/>